<evidence type="ECO:0000313" key="2">
    <source>
        <dbReference type="EMBL" id="MED6123770.1"/>
    </source>
</evidence>
<reference evidence="2 3" key="1">
    <citation type="journal article" date="2023" name="Plants (Basel)">
        <title>Bridging the Gap: Combining Genomics and Transcriptomics Approaches to Understand Stylosanthes scabra, an Orphan Legume from the Brazilian Caatinga.</title>
        <authorList>
            <person name="Ferreira-Neto J.R.C."/>
            <person name="da Silva M.D."/>
            <person name="Binneck E."/>
            <person name="de Melo N.F."/>
            <person name="da Silva R.H."/>
            <person name="de Melo A.L.T.M."/>
            <person name="Pandolfi V."/>
            <person name="Bustamante F.O."/>
            <person name="Brasileiro-Vidal A.C."/>
            <person name="Benko-Iseppon A.M."/>
        </authorList>
    </citation>
    <scope>NUCLEOTIDE SEQUENCE [LARGE SCALE GENOMIC DNA]</scope>
    <source>
        <tissue evidence="2">Leaves</tissue>
    </source>
</reference>
<dbReference type="EMBL" id="JASCZI010030589">
    <property type="protein sequence ID" value="MED6123770.1"/>
    <property type="molecule type" value="Genomic_DNA"/>
</dbReference>
<gene>
    <name evidence="2" type="ORF">PIB30_052479</name>
</gene>
<proteinExistence type="predicted"/>
<protein>
    <recommendedName>
        <fullName evidence="1">Glutaredoxin domain-containing protein</fullName>
    </recommendedName>
</protein>
<sequence length="151" mass="17363">MVVASVDGRKKSWELTYLRANGSLHQNLNPIPLSLIYPTATATFFALSPPILHLPLSYVMEFNLPRVKVVVTAKNENNVLLSTWIVTFFLRSNCKDCTAVQRLFRERCLRFVEININVYMEKEKELVDQTGCKRMPKIFDARGFVRAVVQI</sequence>
<evidence type="ECO:0000313" key="3">
    <source>
        <dbReference type="Proteomes" id="UP001341840"/>
    </source>
</evidence>
<name>A0ABU6RIE0_9FABA</name>
<feature type="domain" description="Glutaredoxin" evidence="1">
    <location>
        <begin position="86"/>
        <end position="139"/>
    </location>
</feature>
<dbReference type="Pfam" id="PF00462">
    <property type="entry name" value="Glutaredoxin"/>
    <property type="match status" value="1"/>
</dbReference>
<comment type="caution">
    <text evidence="2">The sequence shown here is derived from an EMBL/GenBank/DDBJ whole genome shotgun (WGS) entry which is preliminary data.</text>
</comment>
<dbReference type="PANTHER" id="PTHR46361">
    <property type="entry name" value="ELECTRON CARRIER/ PROTEIN DISULFIDE OXIDOREDUCTASE"/>
    <property type="match status" value="1"/>
</dbReference>
<dbReference type="InterPro" id="IPR036249">
    <property type="entry name" value="Thioredoxin-like_sf"/>
</dbReference>
<keyword evidence="3" id="KW-1185">Reference proteome</keyword>
<dbReference type="Proteomes" id="UP001341840">
    <property type="component" value="Unassembled WGS sequence"/>
</dbReference>
<accession>A0ABU6RIE0</accession>
<dbReference type="SUPFAM" id="SSF52833">
    <property type="entry name" value="Thioredoxin-like"/>
    <property type="match status" value="1"/>
</dbReference>
<dbReference type="InterPro" id="IPR002109">
    <property type="entry name" value="Glutaredoxin"/>
</dbReference>
<dbReference type="Gene3D" id="3.40.30.10">
    <property type="entry name" value="Glutaredoxin"/>
    <property type="match status" value="1"/>
</dbReference>
<organism evidence="2 3">
    <name type="scientific">Stylosanthes scabra</name>
    <dbReference type="NCBI Taxonomy" id="79078"/>
    <lineage>
        <taxon>Eukaryota</taxon>
        <taxon>Viridiplantae</taxon>
        <taxon>Streptophyta</taxon>
        <taxon>Embryophyta</taxon>
        <taxon>Tracheophyta</taxon>
        <taxon>Spermatophyta</taxon>
        <taxon>Magnoliopsida</taxon>
        <taxon>eudicotyledons</taxon>
        <taxon>Gunneridae</taxon>
        <taxon>Pentapetalae</taxon>
        <taxon>rosids</taxon>
        <taxon>fabids</taxon>
        <taxon>Fabales</taxon>
        <taxon>Fabaceae</taxon>
        <taxon>Papilionoideae</taxon>
        <taxon>50 kb inversion clade</taxon>
        <taxon>dalbergioids sensu lato</taxon>
        <taxon>Dalbergieae</taxon>
        <taxon>Pterocarpus clade</taxon>
        <taxon>Stylosanthes</taxon>
    </lineage>
</organism>
<dbReference type="PANTHER" id="PTHR46361:SF1">
    <property type="entry name" value="F26K24.21 PROTEIN"/>
    <property type="match status" value="1"/>
</dbReference>
<evidence type="ECO:0000259" key="1">
    <source>
        <dbReference type="Pfam" id="PF00462"/>
    </source>
</evidence>